<dbReference type="InterPro" id="IPR000859">
    <property type="entry name" value="CUB_dom"/>
</dbReference>
<evidence type="ECO:0000313" key="5">
    <source>
        <dbReference type="Ensembl" id="ENSACAP00000024227.1"/>
    </source>
</evidence>
<dbReference type="Gene3D" id="2.60.120.290">
    <property type="entry name" value="Spermadhesin, CUB domain"/>
    <property type="match status" value="2"/>
</dbReference>
<evidence type="ECO:0000313" key="6">
    <source>
        <dbReference type="Proteomes" id="UP000001646"/>
    </source>
</evidence>
<feature type="domain" description="CUB" evidence="4">
    <location>
        <begin position="142"/>
        <end position="248"/>
    </location>
</feature>
<evidence type="ECO:0000256" key="3">
    <source>
        <dbReference type="PROSITE-ProRule" id="PRU00059"/>
    </source>
</evidence>
<reference evidence="5 6" key="1">
    <citation type="submission" date="2009-12" db="EMBL/GenBank/DDBJ databases">
        <title>The Genome Sequence of Anolis carolinensis (Green Anole Lizard).</title>
        <authorList>
            <consortium name="The Genome Sequencing Platform"/>
            <person name="Di Palma F."/>
            <person name="Alfoldi J."/>
            <person name="Heiman D."/>
            <person name="Young S."/>
            <person name="Grabherr M."/>
            <person name="Johnson J."/>
            <person name="Lander E.S."/>
            <person name="Lindblad-Toh K."/>
        </authorList>
    </citation>
    <scope>NUCLEOTIDE SEQUENCE [LARGE SCALE GENOMIC DNA]</scope>
    <source>
        <strain evidence="5 6">JBL SC #1</strain>
    </source>
</reference>
<dbReference type="SUPFAM" id="SSF49854">
    <property type="entry name" value="Spermadhesin, CUB domain"/>
    <property type="match status" value="2"/>
</dbReference>
<dbReference type="Proteomes" id="UP000001646">
    <property type="component" value="Chromosome 6"/>
</dbReference>
<dbReference type="Pfam" id="PF00431">
    <property type="entry name" value="CUB"/>
    <property type="match status" value="2"/>
</dbReference>
<comment type="caution">
    <text evidence="3">Lacks conserved residue(s) required for the propagation of feature annotation.</text>
</comment>
<organism evidence="5 6">
    <name type="scientific">Anolis carolinensis</name>
    <name type="common">Green anole</name>
    <name type="synonym">American chameleon</name>
    <dbReference type="NCBI Taxonomy" id="28377"/>
    <lineage>
        <taxon>Eukaryota</taxon>
        <taxon>Metazoa</taxon>
        <taxon>Chordata</taxon>
        <taxon>Craniata</taxon>
        <taxon>Vertebrata</taxon>
        <taxon>Euteleostomi</taxon>
        <taxon>Lepidosauria</taxon>
        <taxon>Squamata</taxon>
        <taxon>Bifurcata</taxon>
        <taxon>Unidentata</taxon>
        <taxon>Episquamata</taxon>
        <taxon>Toxicofera</taxon>
        <taxon>Iguania</taxon>
        <taxon>Dactyloidae</taxon>
        <taxon>Anolis</taxon>
    </lineage>
</organism>
<evidence type="ECO:0000259" key="4">
    <source>
        <dbReference type="PROSITE" id="PS01180"/>
    </source>
</evidence>
<dbReference type="FunFam" id="2.60.120.290:FF:000005">
    <property type="entry name" value="Procollagen C-endopeptidase enhancer 1"/>
    <property type="match status" value="1"/>
</dbReference>
<name>A0A803SMN7_ANOCA</name>
<dbReference type="PANTHER" id="PTHR24251:SF30">
    <property type="entry name" value="MEMBRANE FRIZZLED-RELATED PROTEIN"/>
    <property type="match status" value="1"/>
</dbReference>
<dbReference type="PANTHER" id="PTHR24251">
    <property type="entry name" value="OVOCHYMASE-RELATED"/>
    <property type="match status" value="1"/>
</dbReference>
<reference evidence="5" key="2">
    <citation type="submission" date="2025-08" db="UniProtKB">
        <authorList>
            <consortium name="Ensembl"/>
        </authorList>
    </citation>
    <scope>IDENTIFICATION</scope>
</reference>
<keyword evidence="6" id="KW-1185">Reference proteome</keyword>
<dbReference type="InParanoid" id="A0A803SMN7"/>
<dbReference type="SMART" id="SM00042">
    <property type="entry name" value="CUB"/>
    <property type="match status" value="2"/>
</dbReference>
<dbReference type="CDD" id="cd00041">
    <property type="entry name" value="CUB"/>
    <property type="match status" value="2"/>
</dbReference>
<dbReference type="Ensembl" id="ENSACAT00000052683.1">
    <property type="protein sequence ID" value="ENSACAP00000024227.1"/>
    <property type="gene ID" value="ENSACAG00000043877.1"/>
</dbReference>
<dbReference type="InterPro" id="IPR035914">
    <property type="entry name" value="Sperma_CUB_dom_sf"/>
</dbReference>
<proteinExistence type="predicted"/>
<protein>
    <recommendedName>
        <fullName evidence="4">CUB domain-containing protein</fullName>
    </recommendedName>
</protein>
<reference evidence="5" key="3">
    <citation type="submission" date="2025-09" db="UniProtKB">
        <authorList>
            <consortium name="Ensembl"/>
        </authorList>
    </citation>
    <scope>IDENTIFICATION</scope>
</reference>
<sequence length="259" mass="28913">MMIITQFPGCGGVFQAPHGEIHSPNYPQPYGNGTDCSWVIRVDFGHRVLLNFTDFAIESHRSCLFDYVAVSNNGHFSEIVMGSSTVHFMSRETEHISYVKKGFLLDWTAVDAPTDVEQTIPIGLSYFRVGDLFVPIGDRNAASTHLVSFETSPSGFISSPNYPGNYPPHIDCVWKIIAPYGEAVELQFQDQFDIQLKIHQIVNWNLLGRYCGATIPNTVDTSGNLAYIKFISDESINGPGFKLHFTASAEGWLQFTFPF</sequence>
<feature type="domain" description="CUB" evidence="4">
    <location>
        <begin position="10"/>
        <end position="82"/>
    </location>
</feature>
<dbReference type="AlphaFoldDB" id="A0A803SMN7"/>
<accession>A0A803SMN7</accession>
<evidence type="ECO:0000256" key="1">
    <source>
        <dbReference type="ARBA" id="ARBA00022737"/>
    </source>
</evidence>
<evidence type="ECO:0000256" key="2">
    <source>
        <dbReference type="ARBA" id="ARBA00023157"/>
    </source>
</evidence>
<keyword evidence="1" id="KW-0677">Repeat</keyword>
<keyword evidence="2" id="KW-1015">Disulfide bond</keyword>
<dbReference type="GeneTree" id="ENSGT00940000155299"/>
<dbReference type="PROSITE" id="PS01180">
    <property type="entry name" value="CUB"/>
    <property type="match status" value="2"/>
</dbReference>